<dbReference type="GO" id="GO:0005524">
    <property type="term" value="F:ATP binding"/>
    <property type="evidence" value="ECO:0007669"/>
    <property type="project" value="UniProtKB-KW"/>
</dbReference>
<dbReference type="EMBL" id="JACRYT010000011">
    <property type="protein sequence ID" value="MBC6680317.1"/>
    <property type="molecule type" value="Genomic_DNA"/>
</dbReference>
<dbReference type="InterPro" id="IPR020568">
    <property type="entry name" value="Ribosomal_Su5_D2-typ_SF"/>
</dbReference>
<protein>
    <submittedName>
        <fullName evidence="5">YifB family Mg chelatase-like AAA ATPase</fullName>
    </submittedName>
</protein>
<reference evidence="5" key="1">
    <citation type="submission" date="2020-08" db="EMBL/GenBank/DDBJ databases">
        <title>Genome public.</title>
        <authorList>
            <person name="Liu C."/>
            <person name="Sun Q."/>
        </authorList>
    </citation>
    <scope>NUCLEOTIDE SEQUENCE</scope>
    <source>
        <strain evidence="5">BX12</strain>
    </source>
</reference>
<dbReference type="PANTHER" id="PTHR32039">
    <property type="entry name" value="MAGNESIUM-CHELATASE SUBUNIT CHLI"/>
    <property type="match status" value="1"/>
</dbReference>
<dbReference type="SUPFAM" id="SSF54211">
    <property type="entry name" value="Ribosomal protein S5 domain 2-like"/>
    <property type="match status" value="1"/>
</dbReference>
<dbReference type="Pfam" id="PF01078">
    <property type="entry name" value="Mg_chelatase"/>
    <property type="match status" value="1"/>
</dbReference>
<dbReference type="InterPro" id="IPR003593">
    <property type="entry name" value="AAA+_ATPase"/>
</dbReference>
<sequence>MLSKIITASLLGMDAEVITVETDLQPGLPAVHMVGLADTTIKEARERIRAAILNSGLEFPRRRITVNLSPAGRPKEGSHFDLPIAMGILMLERHAEPMIEKTAFLGELSLDGQVKPIRGALPLAMGLRQQGIRRLVLPENNLREVALLKDMRLYPVRTLAESLAYARGKKQKNWVTMQAENDCEVDSAREEFRDVAGQERVKRAALVAAAGNHGIFMIGSPGSGKTMIAKRIPSIMPEMSYEERLEVTRVYSAAGLLDDRCQVVRSRPFRAPHHSISKAAFIGGGRIPGPGELSLAHNGILFLDEFGEFDPALLETLRQPVEKGTITINRSWGSVSFPCRVMLVAASNPCRCGYYGDQNHLCTCSERELARYYSRFSGPLLDRFDLHIQVLPVPRSQITSGGKGEDSYSMRQKVAVAAEIQTDRYKDAGIRFNSRLTEKQTEAFCPMTEESRRFLQKAYETLGLSMRAYYKMIKVSRTIADLEQEPLIHTAHIAEALQYRQLEPFYRRMEYDRSRSIYK</sequence>
<dbReference type="Gene3D" id="3.40.50.300">
    <property type="entry name" value="P-loop containing nucleotide triphosphate hydrolases"/>
    <property type="match status" value="1"/>
</dbReference>
<dbReference type="PANTHER" id="PTHR32039:SF7">
    <property type="entry name" value="COMPETENCE PROTEIN COMM"/>
    <property type="match status" value="1"/>
</dbReference>
<dbReference type="AlphaFoldDB" id="A0A923NLK5"/>
<organism evidence="5 6">
    <name type="scientific">Zhenpiania hominis</name>
    <dbReference type="NCBI Taxonomy" id="2763644"/>
    <lineage>
        <taxon>Bacteria</taxon>
        <taxon>Bacillati</taxon>
        <taxon>Bacillota</taxon>
        <taxon>Clostridia</taxon>
        <taxon>Peptostreptococcales</taxon>
        <taxon>Anaerovoracaceae</taxon>
        <taxon>Zhenpiania</taxon>
    </lineage>
</organism>
<dbReference type="RefSeq" id="WP_187303414.1">
    <property type="nucleotide sequence ID" value="NZ_JACRYT010000011.1"/>
</dbReference>
<dbReference type="Gene3D" id="3.30.230.10">
    <property type="match status" value="1"/>
</dbReference>
<dbReference type="InterPro" id="IPR004482">
    <property type="entry name" value="Mg_chelat-rel"/>
</dbReference>
<name>A0A923NLK5_9FIRM</name>
<dbReference type="Pfam" id="PF13541">
    <property type="entry name" value="ChlI"/>
    <property type="match status" value="1"/>
</dbReference>
<dbReference type="SMART" id="SM00382">
    <property type="entry name" value="AAA"/>
    <property type="match status" value="1"/>
</dbReference>
<dbReference type="InterPro" id="IPR045006">
    <property type="entry name" value="CHLI-like"/>
</dbReference>
<comment type="caution">
    <text evidence="5">The sequence shown here is derived from an EMBL/GenBank/DDBJ whole genome shotgun (WGS) entry which is preliminary data.</text>
</comment>
<keyword evidence="3" id="KW-0067">ATP-binding</keyword>
<dbReference type="PRINTS" id="PR01657">
    <property type="entry name" value="MCMFAMILY"/>
</dbReference>
<dbReference type="InterPro" id="IPR025158">
    <property type="entry name" value="Mg_chelat-rel_C"/>
</dbReference>
<dbReference type="SUPFAM" id="SSF52540">
    <property type="entry name" value="P-loop containing nucleoside triphosphate hydrolases"/>
    <property type="match status" value="1"/>
</dbReference>
<dbReference type="InterPro" id="IPR000523">
    <property type="entry name" value="Mg_chelatse_chII-like_cat_dom"/>
</dbReference>
<feature type="domain" description="MCM C-terminal AAA(+) ATPase" evidence="4">
    <location>
        <begin position="291"/>
        <end position="386"/>
    </location>
</feature>
<dbReference type="PROSITE" id="PS50051">
    <property type="entry name" value="MCM_2"/>
    <property type="match status" value="1"/>
</dbReference>
<evidence type="ECO:0000256" key="2">
    <source>
        <dbReference type="ARBA" id="ARBA00022741"/>
    </source>
</evidence>
<keyword evidence="6" id="KW-1185">Reference proteome</keyword>
<evidence type="ECO:0000313" key="6">
    <source>
        <dbReference type="Proteomes" id="UP000602647"/>
    </source>
</evidence>
<dbReference type="Proteomes" id="UP000602647">
    <property type="component" value="Unassembled WGS sequence"/>
</dbReference>
<dbReference type="InterPro" id="IPR001208">
    <property type="entry name" value="MCM_dom"/>
</dbReference>
<evidence type="ECO:0000256" key="1">
    <source>
        <dbReference type="ARBA" id="ARBA00006354"/>
    </source>
</evidence>
<evidence type="ECO:0000256" key="3">
    <source>
        <dbReference type="ARBA" id="ARBA00022840"/>
    </source>
</evidence>
<dbReference type="InterPro" id="IPR027417">
    <property type="entry name" value="P-loop_NTPase"/>
</dbReference>
<proteinExistence type="inferred from homology"/>
<evidence type="ECO:0000313" key="5">
    <source>
        <dbReference type="EMBL" id="MBC6680317.1"/>
    </source>
</evidence>
<keyword evidence="2" id="KW-0547">Nucleotide-binding</keyword>
<dbReference type="InterPro" id="IPR014721">
    <property type="entry name" value="Ribsml_uS5_D2-typ_fold_subgr"/>
</dbReference>
<dbReference type="Pfam" id="PF13335">
    <property type="entry name" value="Mg_chelatase_C"/>
    <property type="match status" value="1"/>
</dbReference>
<dbReference type="NCBIfam" id="TIGR00368">
    <property type="entry name" value="YifB family Mg chelatase-like AAA ATPase"/>
    <property type="match status" value="1"/>
</dbReference>
<comment type="similarity">
    <text evidence="1">Belongs to the Mg-chelatase subunits D/I family. ComM subfamily.</text>
</comment>
<accession>A0A923NLK5</accession>
<evidence type="ECO:0000259" key="4">
    <source>
        <dbReference type="PROSITE" id="PS50051"/>
    </source>
</evidence>
<dbReference type="GO" id="GO:0003677">
    <property type="term" value="F:DNA binding"/>
    <property type="evidence" value="ECO:0007669"/>
    <property type="project" value="InterPro"/>
</dbReference>
<gene>
    <name evidence="5" type="ORF">H9L42_10765</name>
</gene>